<dbReference type="GO" id="GO:0043024">
    <property type="term" value="F:ribosomal small subunit binding"/>
    <property type="evidence" value="ECO:0007669"/>
    <property type="project" value="TreeGrafter"/>
</dbReference>
<name>A0A0W0U7P7_9GAMM</name>
<dbReference type="GO" id="GO:0045900">
    <property type="term" value="P:negative regulation of translational elongation"/>
    <property type="evidence" value="ECO:0007669"/>
    <property type="project" value="TreeGrafter"/>
</dbReference>
<comment type="caution">
    <text evidence="6">The sequence shown here is derived from an EMBL/GenBank/DDBJ whole genome shotgun (WGS) entry which is preliminary data.</text>
</comment>
<dbReference type="OrthoDB" id="9795980at2"/>
<dbReference type="InterPro" id="IPR003489">
    <property type="entry name" value="RHF/RaiA"/>
</dbReference>
<dbReference type="CDD" id="cd00552">
    <property type="entry name" value="RaiA"/>
    <property type="match status" value="1"/>
</dbReference>
<evidence type="ECO:0000313" key="7">
    <source>
        <dbReference type="Proteomes" id="UP000054785"/>
    </source>
</evidence>
<dbReference type="SUPFAM" id="SSF69754">
    <property type="entry name" value="Ribosome binding protein Y (YfiA homologue)"/>
    <property type="match status" value="1"/>
</dbReference>
<keyword evidence="1" id="KW-0810">Translation regulation</keyword>
<evidence type="ECO:0000256" key="5">
    <source>
        <dbReference type="ARBA" id="ARBA00041319"/>
    </source>
</evidence>
<dbReference type="FunFam" id="3.30.160.100:FF:000001">
    <property type="entry name" value="Ribosome hibernation promoting factor"/>
    <property type="match status" value="1"/>
</dbReference>
<dbReference type="PANTHER" id="PTHR33231">
    <property type="entry name" value="30S RIBOSOMAL PROTEIN"/>
    <property type="match status" value="1"/>
</dbReference>
<dbReference type="STRING" id="45065.Lgee_0434"/>
<dbReference type="InterPro" id="IPR036567">
    <property type="entry name" value="RHF-like"/>
</dbReference>
<reference evidence="6 7" key="1">
    <citation type="submission" date="2015-11" db="EMBL/GenBank/DDBJ databases">
        <title>Genomic analysis of 38 Legionella species identifies large and diverse effector repertoires.</title>
        <authorList>
            <person name="Burstein D."/>
            <person name="Amaro F."/>
            <person name="Zusman T."/>
            <person name="Lifshitz Z."/>
            <person name="Cohen O."/>
            <person name="Gilbert J.A."/>
            <person name="Pupko T."/>
            <person name="Shuman H.A."/>
            <person name="Segal G."/>
        </authorList>
    </citation>
    <scope>NUCLEOTIDE SEQUENCE [LARGE SCALE GENOMIC DNA]</scope>
    <source>
        <strain evidence="6 7">ATCC 49504</strain>
    </source>
</reference>
<accession>A0A0W0U7P7</accession>
<dbReference type="Proteomes" id="UP000054785">
    <property type="component" value="Unassembled WGS sequence"/>
</dbReference>
<dbReference type="GO" id="GO:0022627">
    <property type="term" value="C:cytosolic small ribosomal subunit"/>
    <property type="evidence" value="ECO:0007669"/>
    <property type="project" value="TreeGrafter"/>
</dbReference>
<dbReference type="PANTHER" id="PTHR33231:SF1">
    <property type="entry name" value="30S RIBOSOMAL PROTEIN"/>
    <property type="match status" value="1"/>
</dbReference>
<evidence type="ECO:0000313" key="6">
    <source>
        <dbReference type="EMBL" id="KTD03777.1"/>
    </source>
</evidence>
<keyword evidence="7" id="KW-1185">Reference proteome</keyword>
<dbReference type="AlphaFoldDB" id="A0A0W0U7P7"/>
<proteinExistence type="inferred from homology"/>
<dbReference type="Gene3D" id="3.30.160.100">
    <property type="entry name" value="Ribosome hibernation promotion factor-like"/>
    <property type="match status" value="1"/>
</dbReference>
<comment type="subunit">
    <text evidence="3">Associates exclusively with 100S ribosomes, which are dimers of 70S ribosomes.</text>
</comment>
<dbReference type="EMBL" id="LNYC01000009">
    <property type="protein sequence ID" value="KTD03777.1"/>
    <property type="molecule type" value="Genomic_DNA"/>
</dbReference>
<dbReference type="Pfam" id="PF02482">
    <property type="entry name" value="Ribosomal_S30AE"/>
    <property type="match status" value="1"/>
</dbReference>
<evidence type="ECO:0000256" key="1">
    <source>
        <dbReference type="ARBA" id="ARBA00022845"/>
    </source>
</evidence>
<dbReference type="InterPro" id="IPR050574">
    <property type="entry name" value="HPF/YfiA_ribosome-assoc"/>
</dbReference>
<dbReference type="RefSeq" id="WP_028387479.1">
    <property type="nucleotide sequence ID" value="NZ_CAAAHN010000004.1"/>
</dbReference>
<evidence type="ECO:0000256" key="2">
    <source>
        <dbReference type="ARBA" id="ARBA00038434"/>
    </source>
</evidence>
<evidence type="ECO:0000256" key="3">
    <source>
        <dbReference type="ARBA" id="ARBA00038695"/>
    </source>
</evidence>
<dbReference type="PATRIC" id="fig|45065.4.peg.462"/>
<gene>
    <name evidence="6" type="primary">yhbH</name>
    <name evidence="6" type="ORF">Lgee_0434</name>
</gene>
<evidence type="ECO:0000256" key="4">
    <source>
        <dbReference type="ARBA" id="ARBA00041148"/>
    </source>
</evidence>
<protein>
    <recommendedName>
        <fullName evidence="4">Ribosome hibernation promoting factor</fullName>
    </recommendedName>
    <alternativeName>
        <fullName evidence="5">Hibernation factor HPF</fullName>
    </alternativeName>
</protein>
<sequence>MHINFTGHHLEITPPLKAYAQEKFDKLGKHFDKITSVNVVFDVSKLRQTAEATIHVARGDIHASSESDDLYSAIDLLVEKLDRQIIRHKEKMQDHRE</sequence>
<comment type="similarity">
    <text evidence="2">Belongs to the HPF/YfiA ribosome-associated protein family. Short HPF subfamily.</text>
</comment>
<organism evidence="6 7">
    <name type="scientific">Legionella geestiana</name>
    <dbReference type="NCBI Taxonomy" id="45065"/>
    <lineage>
        <taxon>Bacteria</taxon>
        <taxon>Pseudomonadati</taxon>
        <taxon>Pseudomonadota</taxon>
        <taxon>Gammaproteobacteria</taxon>
        <taxon>Legionellales</taxon>
        <taxon>Legionellaceae</taxon>
        <taxon>Legionella</taxon>
    </lineage>
</organism>
<dbReference type="NCBIfam" id="TIGR00741">
    <property type="entry name" value="yfiA"/>
    <property type="match status" value="1"/>
</dbReference>